<proteinExistence type="predicted"/>
<accession>A0A5N5T1Z5</accession>
<dbReference type="EMBL" id="SEYY01015712">
    <property type="protein sequence ID" value="KAB7500009.1"/>
    <property type="molecule type" value="Genomic_DNA"/>
</dbReference>
<name>A0A5N5T1Z5_9CRUS</name>
<comment type="caution">
    <text evidence="1">The sequence shown here is derived from an EMBL/GenBank/DDBJ whole genome shotgun (WGS) entry which is preliminary data.</text>
</comment>
<organism evidence="1 2">
    <name type="scientific">Armadillidium nasatum</name>
    <dbReference type="NCBI Taxonomy" id="96803"/>
    <lineage>
        <taxon>Eukaryota</taxon>
        <taxon>Metazoa</taxon>
        <taxon>Ecdysozoa</taxon>
        <taxon>Arthropoda</taxon>
        <taxon>Crustacea</taxon>
        <taxon>Multicrustacea</taxon>
        <taxon>Malacostraca</taxon>
        <taxon>Eumalacostraca</taxon>
        <taxon>Peracarida</taxon>
        <taxon>Isopoda</taxon>
        <taxon>Oniscidea</taxon>
        <taxon>Crinocheta</taxon>
        <taxon>Armadillidiidae</taxon>
        <taxon>Armadillidium</taxon>
    </lineage>
</organism>
<sequence length="61" mass="7170">MMERIKDKTCFKKCLSGKFRRRRCCAFVFTTVAAKTKNKFALPLKRTHFGNLTNVICKRLL</sequence>
<gene>
    <name evidence="1" type="ORF">Anas_14065</name>
</gene>
<evidence type="ECO:0000313" key="1">
    <source>
        <dbReference type="EMBL" id="KAB7500009.1"/>
    </source>
</evidence>
<dbReference type="OrthoDB" id="3598281at2759"/>
<protein>
    <submittedName>
        <fullName evidence="1">Uncharacterized protein</fullName>
    </submittedName>
</protein>
<reference evidence="1 2" key="1">
    <citation type="journal article" date="2019" name="PLoS Biol.">
        <title>Sex chromosomes control vertical transmission of feminizing Wolbachia symbionts in an isopod.</title>
        <authorList>
            <person name="Becking T."/>
            <person name="Chebbi M.A."/>
            <person name="Giraud I."/>
            <person name="Moumen B."/>
            <person name="Laverre T."/>
            <person name="Caubet Y."/>
            <person name="Peccoud J."/>
            <person name="Gilbert C."/>
            <person name="Cordaux R."/>
        </authorList>
    </citation>
    <scope>NUCLEOTIDE SEQUENCE [LARGE SCALE GENOMIC DNA]</scope>
    <source>
        <strain evidence="1">ANa2</strain>
        <tissue evidence="1">Whole body excluding digestive tract and cuticle</tissue>
    </source>
</reference>
<evidence type="ECO:0000313" key="2">
    <source>
        <dbReference type="Proteomes" id="UP000326759"/>
    </source>
</evidence>
<keyword evidence="2" id="KW-1185">Reference proteome</keyword>
<dbReference type="AlphaFoldDB" id="A0A5N5T1Z5"/>
<dbReference type="Proteomes" id="UP000326759">
    <property type="component" value="Unassembled WGS sequence"/>
</dbReference>